<evidence type="ECO:0000256" key="4">
    <source>
        <dbReference type="ARBA" id="ARBA00022741"/>
    </source>
</evidence>
<feature type="domain" description="ABC transporter" evidence="6">
    <location>
        <begin position="17"/>
        <end position="249"/>
    </location>
</feature>
<proteinExistence type="inferred from homology"/>
<comment type="similarity">
    <text evidence="1">Belongs to the ABC transporter superfamily.</text>
</comment>
<dbReference type="InterPro" id="IPR050166">
    <property type="entry name" value="ABC_transporter_ATP-bind"/>
</dbReference>
<dbReference type="InterPro" id="IPR027417">
    <property type="entry name" value="P-loop_NTPase"/>
</dbReference>
<dbReference type="RefSeq" id="WP_153280575.1">
    <property type="nucleotide sequence ID" value="NZ_CP045644.1"/>
</dbReference>
<evidence type="ECO:0000256" key="5">
    <source>
        <dbReference type="ARBA" id="ARBA00022840"/>
    </source>
</evidence>
<keyword evidence="5 7" id="KW-0067">ATP-binding</keyword>
<dbReference type="Gene3D" id="3.40.50.300">
    <property type="entry name" value="P-loop containing nucleotide triphosphate hydrolases"/>
    <property type="match status" value="1"/>
</dbReference>
<dbReference type="Pfam" id="PF00005">
    <property type="entry name" value="ABC_tran"/>
    <property type="match status" value="1"/>
</dbReference>
<dbReference type="PROSITE" id="PS50893">
    <property type="entry name" value="ABC_TRANSPORTER_2"/>
    <property type="match status" value="1"/>
</dbReference>
<dbReference type="PROSITE" id="PS00211">
    <property type="entry name" value="ABC_TRANSPORTER_1"/>
    <property type="match status" value="1"/>
</dbReference>
<evidence type="ECO:0000313" key="8">
    <source>
        <dbReference type="Proteomes" id="UP000326780"/>
    </source>
</evidence>
<evidence type="ECO:0000313" key="7">
    <source>
        <dbReference type="EMBL" id="QFZ81580.1"/>
    </source>
</evidence>
<keyword evidence="3" id="KW-1003">Cell membrane</keyword>
<dbReference type="Proteomes" id="UP000326780">
    <property type="component" value="Chromosome"/>
</dbReference>
<dbReference type="InterPro" id="IPR003439">
    <property type="entry name" value="ABC_transporter-like_ATP-bd"/>
</dbReference>
<evidence type="ECO:0000256" key="3">
    <source>
        <dbReference type="ARBA" id="ARBA00022475"/>
    </source>
</evidence>
<keyword evidence="2" id="KW-0813">Transport</keyword>
<dbReference type="InterPro" id="IPR017871">
    <property type="entry name" value="ABC_transporter-like_CS"/>
</dbReference>
<dbReference type="SUPFAM" id="SSF52540">
    <property type="entry name" value="P-loop containing nucleoside triphosphate hydrolases"/>
    <property type="match status" value="1"/>
</dbReference>
<dbReference type="CDD" id="cd03293">
    <property type="entry name" value="ABC_NrtD_SsuB_transporters"/>
    <property type="match status" value="1"/>
</dbReference>
<dbReference type="GO" id="GO:0016887">
    <property type="term" value="F:ATP hydrolysis activity"/>
    <property type="evidence" value="ECO:0007669"/>
    <property type="project" value="InterPro"/>
</dbReference>
<keyword evidence="4" id="KW-0547">Nucleotide-binding</keyword>
<keyword evidence="3" id="KW-0472">Membrane</keyword>
<evidence type="ECO:0000259" key="6">
    <source>
        <dbReference type="PROSITE" id="PS50893"/>
    </source>
</evidence>
<protein>
    <submittedName>
        <fullName evidence="7">ATP-binding cassette domain-containing protein</fullName>
    </submittedName>
</protein>
<dbReference type="EMBL" id="CP045644">
    <property type="protein sequence ID" value="QFZ81580.1"/>
    <property type="molecule type" value="Genomic_DNA"/>
</dbReference>
<dbReference type="GO" id="GO:0005524">
    <property type="term" value="F:ATP binding"/>
    <property type="evidence" value="ECO:0007669"/>
    <property type="project" value="UniProtKB-KW"/>
</dbReference>
<evidence type="ECO:0000256" key="1">
    <source>
        <dbReference type="ARBA" id="ARBA00005417"/>
    </source>
</evidence>
<dbReference type="InterPro" id="IPR003593">
    <property type="entry name" value="AAA+_ATPase"/>
</dbReference>
<dbReference type="AlphaFoldDB" id="A0A5Q0LVZ0"/>
<gene>
    <name evidence="7" type="ORF">GFK26_01685</name>
</gene>
<reference evidence="7 8" key="1">
    <citation type="submission" date="2019-10" db="EMBL/GenBank/DDBJ databases">
        <title>Complete genome sequence of Variovorax paradoxus 5C-2.</title>
        <authorList>
            <person name="Gogoleva N.E."/>
            <person name="Balkin A.S."/>
        </authorList>
    </citation>
    <scope>NUCLEOTIDE SEQUENCE [LARGE SCALE GENOMIC DNA]</scope>
    <source>
        <strain evidence="7 8">5C-2</strain>
    </source>
</reference>
<dbReference type="PANTHER" id="PTHR42788">
    <property type="entry name" value="TAURINE IMPORT ATP-BINDING PROTEIN-RELATED"/>
    <property type="match status" value="1"/>
</dbReference>
<accession>A0A5Q0LVZ0</accession>
<evidence type="ECO:0000256" key="2">
    <source>
        <dbReference type="ARBA" id="ARBA00022448"/>
    </source>
</evidence>
<name>A0A5Q0LVZ0_VARPD</name>
<organism evidence="7 8">
    <name type="scientific">Variovorax paradoxus</name>
    <dbReference type="NCBI Taxonomy" id="34073"/>
    <lineage>
        <taxon>Bacteria</taxon>
        <taxon>Pseudomonadati</taxon>
        <taxon>Pseudomonadota</taxon>
        <taxon>Betaproteobacteria</taxon>
        <taxon>Burkholderiales</taxon>
        <taxon>Comamonadaceae</taxon>
        <taxon>Variovorax</taxon>
    </lineage>
</organism>
<dbReference type="PANTHER" id="PTHR42788:SF13">
    <property type="entry name" value="ALIPHATIC SULFONATES IMPORT ATP-BINDING PROTEIN SSUB"/>
    <property type="match status" value="1"/>
</dbReference>
<dbReference type="SMART" id="SM00382">
    <property type="entry name" value="AAA"/>
    <property type="match status" value="1"/>
</dbReference>
<sequence length="269" mass="29407">MSAQATAQPRPASQGHIRISNLSKSFGSTSSESVLALDSVDCTIEKGSFVSIVGPSGCGKTTLLRMVAGLMQATHGTVSIDGQVVTGTRRDVGVVFQSSILLPWRTVIENVLLPAEILRLDMRASRQRAMDLLRLVKLEGFENKLPRQLSGGMQQRASIARALLHDPKVLLMDEPFGALDALTREKMNLELQRIWMESGKTVILITHSIPEAIFLGDSVFVMTPRPGALKRVIKVDLPRPRGMSAMGASEFVRVSDEIREIFSHSGNFD</sequence>